<sequence>MDEFEARMAALRARFVARAIAEGDSIRSHLAQRKLTELRELCHGLVGTAGTFGYPAISDAALAVEEAIEAGAQDDALDALCLPLMEQLEALRQGR</sequence>
<dbReference type="EMBL" id="JBELQC010000001">
    <property type="protein sequence ID" value="MFL9839334.1"/>
    <property type="molecule type" value="Genomic_DNA"/>
</dbReference>
<keyword evidence="2" id="KW-0597">Phosphoprotein</keyword>
<organism evidence="4 5">
    <name type="scientific">Sphingomonas plantiphila</name>
    <dbReference type="NCBI Taxonomy" id="3163295"/>
    <lineage>
        <taxon>Bacteria</taxon>
        <taxon>Pseudomonadati</taxon>
        <taxon>Pseudomonadota</taxon>
        <taxon>Alphaproteobacteria</taxon>
        <taxon>Sphingomonadales</taxon>
        <taxon>Sphingomonadaceae</taxon>
        <taxon>Sphingomonas</taxon>
    </lineage>
</organism>
<keyword evidence="1" id="KW-0902">Two-component regulatory system</keyword>
<evidence type="ECO:0000259" key="3">
    <source>
        <dbReference type="PROSITE" id="PS50894"/>
    </source>
</evidence>
<feature type="modified residue" description="Phosphohistidine" evidence="2">
    <location>
        <position position="43"/>
    </location>
</feature>
<accession>A0ABW8YGL9</accession>
<keyword evidence="5" id="KW-1185">Reference proteome</keyword>
<evidence type="ECO:0000313" key="4">
    <source>
        <dbReference type="EMBL" id="MFL9839334.1"/>
    </source>
</evidence>
<dbReference type="RefSeq" id="WP_408076320.1">
    <property type="nucleotide sequence ID" value="NZ_JBELQC010000001.1"/>
</dbReference>
<dbReference type="InterPro" id="IPR008207">
    <property type="entry name" value="Sig_transdc_His_kin_Hpt_dom"/>
</dbReference>
<feature type="domain" description="HPt" evidence="3">
    <location>
        <begin position="4"/>
        <end position="95"/>
    </location>
</feature>
<comment type="caution">
    <text evidence="4">The sequence shown here is derived from an EMBL/GenBank/DDBJ whole genome shotgun (WGS) entry which is preliminary data.</text>
</comment>
<dbReference type="Proteomes" id="UP001629244">
    <property type="component" value="Unassembled WGS sequence"/>
</dbReference>
<reference evidence="4 5" key="1">
    <citation type="submission" date="2024-06" db="EMBL/GenBank/DDBJ databases">
        <authorList>
            <person name="Kaempfer P."/>
            <person name="Viver T."/>
        </authorList>
    </citation>
    <scope>NUCLEOTIDE SEQUENCE [LARGE SCALE GENOMIC DNA]</scope>
    <source>
        <strain evidence="4 5">ST-64</strain>
    </source>
</reference>
<proteinExistence type="predicted"/>
<evidence type="ECO:0000256" key="2">
    <source>
        <dbReference type="PROSITE-ProRule" id="PRU00110"/>
    </source>
</evidence>
<evidence type="ECO:0000313" key="5">
    <source>
        <dbReference type="Proteomes" id="UP001629244"/>
    </source>
</evidence>
<dbReference type="SUPFAM" id="SSF47226">
    <property type="entry name" value="Histidine-containing phosphotransfer domain, HPT domain"/>
    <property type="match status" value="1"/>
</dbReference>
<name>A0ABW8YGL9_9SPHN</name>
<dbReference type="PROSITE" id="PS50894">
    <property type="entry name" value="HPT"/>
    <property type="match status" value="1"/>
</dbReference>
<dbReference type="Gene3D" id="1.20.120.160">
    <property type="entry name" value="HPT domain"/>
    <property type="match status" value="1"/>
</dbReference>
<evidence type="ECO:0000256" key="1">
    <source>
        <dbReference type="ARBA" id="ARBA00023012"/>
    </source>
</evidence>
<gene>
    <name evidence="4" type="ORF">ABS767_00030</name>
</gene>
<dbReference type="InterPro" id="IPR036641">
    <property type="entry name" value="HPT_dom_sf"/>
</dbReference>
<protein>
    <submittedName>
        <fullName evidence="4">Hpt domain-containing protein</fullName>
    </submittedName>
</protein>
<dbReference type="Pfam" id="PF01627">
    <property type="entry name" value="Hpt"/>
    <property type="match status" value="1"/>
</dbReference>